<dbReference type="EMBL" id="JAGSPB010000002">
    <property type="protein sequence ID" value="MBV7266974.1"/>
    <property type="molecule type" value="Genomic_DNA"/>
</dbReference>
<accession>A0ABS6SPK9</accession>
<name>A0ABS6SPK9_9SPHN</name>
<keyword evidence="2" id="KW-1185">Reference proteome</keyword>
<proteinExistence type="predicted"/>
<sequence>MLLLIAGILFVGAGLYMLAAEGEKVGIVFLGGGATMAFVSTRINKSQSAADHKGTL</sequence>
<evidence type="ECO:0000313" key="2">
    <source>
        <dbReference type="Proteomes" id="UP000699975"/>
    </source>
</evidence>
<dbReference type="RefSeq" id="WP_218317498.1">
    <property type="nucleotide sequence ID" value="NZ_JAGSPB010000002.1"/>
</dbReference>
<comment type="caution">
    <text evidence="1">The sequence shown here is derived from an EMBL/GenBank/DDBJ whole genome shotgun (WGS) entry which is preliminary data.</text>
</comment>
<dbReference type="Proteomes" id="UP000699975">
    <property type="component" value="Unassembled WGS sequence"/>
</dbReference>
<protein>
    <submittedName>
        <fullName evidence="1">Uncharacterized protein</fullName>
    </submittedName>
</protein>
<reference evidence="1 2" key="1">
    <citation type="submission" date="2021-04" db="EMBL/GenBank/DDBJ databases">
        <authorList>
            <person name="Pira H."/>
            <person name="Risdian C."/>
            <person name="Wink J."/>
        </authorList>
    </citation>
    <scope>NUCLEOTIDE SEQUENCE [LARGE SCALE GENOMIC DNA]</scope>
    <source>
        <strain evidence="1 2">WH131</strain>
    </source>
</reference>
<gene>
    <name evidence="1" type="ORF">KCG45_12345</name>
</gene>
<evidence type="ECO:0000313" key="1">
    <source>
        <dbReference type="EMBL" id="MBV7266974.1"/>
    </source>
</evidence>
<organism evidence="1 2">
    <name type="scientific">Erythrobacter ani</name>
    <dbReference type="NCBI Taxonomy" id="2827235"/>
    <lineage>
        <taxon>Bacteria</taxon>
        <taxon>Pseudomonadati</taxon>
        <taxon>Pseudomonadota</taxon>
        <taxon>Alphaproteobacteria</taxon>
        <taxon>Sphingomonadales</taxon>
        <taxon>Erythrobacteraceae</taxon>
        <taxon>Erythrobacter/Porphyrobacter group</taxon>
        <taxon>Erythrobacter</taxon>
    </lineage>
</organism>